<dbReference type="InterPro" id="IPR026444">
    <property type="entry name" value="Secre_tail"/>
</dbReference>
<feature type="domain" description="Secretion system C-terminal sorting" evidence="1">
    <location>
        <begin position="465"/>
        <end position="534"/>
    </location>
</feature>
<accession>A0A2U2B8Z4</accession>
<comment type="caution">
    <text evidence="2">The sequence shown here is derived from an EMBL/GenBank/DDBJ whole genome shotgun (WGS) entry which is preliminary data.</text>
</comment>
<dbReference type="SUPFAM" id="SSF50998">
    <property type="entry name" value="Quinoprotein alcohol dehydrogenase-like"/>
    <property type="match status" value="1"/>
</dbReference>
<name>A0A2U2B8Z4_9BACT</name>
<gene>
    <name evidence="2" type="ORF">DDZ16_11000</name>
</gene>
<dbReference type="RefSeq" id="WP_109264518.1">
    <property type="nucleotide sequence ID" value="NZ_QEWP01000007.1"/>
</dbReference>
<dbReference type="OrthoDB" id="1489153at2"/>
<keyword evidence="3" id="KW-1185">Reference proteome</keyword>
<organism evidence="2 3">
    <name type="scientific">Marinilabilia rubra</name>
    <dbReference type="NCBI Taxonomy" id="2162893"/>
    <lineage>
        <taxon>Bacteria</taxon>
        <taxon>Pseudomonadati</taxon>
        <taxon>Bacteroidota</taxon>
        <taxon>Bacteroidia</taxon>
        <taxon>Marinilabiliales</taxon>
        <taxon>Marinilabiliaceae</taxon>
        <taxon>Marinilabilia</taxon>
    </lineage>
</organism>
<evidence type="ECO:0000259" key="1">
    <source>
        <dbReference type="Pfam" id="PF18962"/>
    </source>
</evidence>
<dbReference type="Pfam" id="PF18962">
    <property type="entry name" value="Por_Secre_tail"/>
    <property type="match status" value="1"/>
</dbReference>
<evidence type="ECO:0000313" key="2">
    <source>
        <dbReference type="EMBL" id="PWD99522.1"/>
    </source>
</evidence>
<dbReference type="InterPro" id="IPR011047">
    <property type="entry name" value="Quinoprotein_ADH-like_sf"/>
</dbReference>
<dbReference type="AlphaFoldDB" id="A0A2U2B8Z4"/>
<proteinExistence type="predicted"/>
<reference evidence="2 3" key="1">
    <citation type="submission" date="2018-05" db="EMBL/GenBank/DDBJ databases">
        <title>Marinilabilia rubrum sp. nov., isolated from saltern sediment.</title>
        <authorList>
            <person name="Zhang R."/>
        </authorList>
    </citation>
    <scope>NUCLEOTIDE SEQUENCE [LARGE SCALE GENOMIC DNA]</scope>
    <source>
        <strain evidence="2 3">WTE16</strain>
    </source>
</reference>
<dbReference type="Proteomes" id="UP000244956">
    <property type="component" value="Unassembled WGS sequence"/>
</dbReference>
<sequence>MKKTITLSILIFGLFLTVTGQEPELVSSTLTFEVRGQSVAVLNNILYFPGHSGDFDSELWRSDGTEAGTYEVMDLNPAGRAYPHSFEVVNNVLFFIADSLSVTKQLFKTDGTEGGTEWIADVDDAGIENNHMLTESGGLLFYRTYRPTIGLELWVSDGTSEGTDMVKDICENQPSYPHELTDFKDILIFAAEDCEASPNALYRSDATSANTLIIGGNNPSGIIVAGDTLYFSNTFTGFGSELARSTGLPGTIEMADEINPGGSGSSIYHLTQVDTLVFFRAYHSDYGSELWAYNQNTGKAYLVKDIWPGSSGSSFPDELISYNGKLIFQAHDGTYGQELWISDGTEEGTYMLKNINEEPGGTPYGHSYPSKFYEAAGRLYFSANDGTNGTELWQTDGTAEGTSMVYNLGYLSNSSDPGSFTEIDGYLYFHAYYNGQYRLYKLELPDPPTSLAKTETKSTDKIFEIYPNPAEDEIILKNPSGHRFIYTINNIQGKEIMAGKCNGNNEVTLNISGLKPGTYFFAGSNKNLREVVKFVKK</sequence>
<dbReference type="NCBIfam" id="TIGR04183">
    <property type="entry name" value="Por_Secre_tail"/>
    <property type="match status" value="1"/>
</dbReference>
<dbReference type="EMBL" id="QEWP01000007">
    <property type="protein sequence ID" value="PWD99522.1"/>
    <property type="molecule type" value="Genomic_DNA"/>
</dbReference>
<evidence type="ECO:0000313" key="3">
    <source>
        <dbReference type="Proteomes" id="UP000244956"/>
    </source>
</evidence>
<protein>
    <recommendedName>
        <fullName evidence="1">Secretion system C-terminal sorting domain-containing protein</fullName>
    </recommendedName>
</protein>